<keyword evidence="2" id="KW-1185">Reference proteome</keyword>
<dbReference type="Proteomes" id="UP000269669">
    <property type="component" value="Unassembled WGS sequence"/>
</dbReference>
<protein>
    <submittedName>
        <fullName evidence="1">Uncharacterized protein</fullName>
    </submittedName>
</protein>
<evidence type="ECO:0000313" key="1">
    <source>
        <dbReference type="EMBL" id="RSL16581.1"/>
    </source>
</evidence>
<dbReference type="EMBL" id="RSDW01000001">
    <property type="protein sequence ID" value="RSL16581.1"/>
    <property type="molecule type" value="Genomic_DNA"/>
</dbReference>
<reference evidence="1 2" key="1">
    <citation type="submission" date="2018-12" db="EMBL/GenBank/DDBJ databases">
        <title>Sequencing of bacterial isolates from soil warming experiment in Harvard Forest, Massachusetts, USA.</title>
        <authorList>
            <person name="Deangelis K."/>
        </authorList>
    </citation>
    <scope>NUCLEOTIDE SEQUENCE [LARGE SCALE GENOMIC DNA]</scope>
    <source>
        <strain evidence="1 2">EB153</strain>
    </source>
</reference>
<evidence type="ECO:0000313" key="2">
    <source>
        <dbReference type="Proteomes" id="UP000269669"/>
    </source>
</evidence>
<organism evidence="1 2">
    <name type="scientific">Edaphobacter aggregans</name>
    <dbReference type="NCBI Taxonomy" id="570835"/>
    <lineage>
        <taxon>Bacteria</taxon>
        <taxon>Pseudomonadati</taxon>
        <taxon>Acidobacteriota</taxon>
        <taxon>Terriglobia</taxon>
        <taxon>Terriglobales</taxon>
        <taxon>Acidobacteriaceae</taxon>
        <taxon>Edaphobacter</taxon>
    </lineage>
</organism>
<comment type="caution">
    <text evidence="1">The sequence shown here is derived from an EMBL/GenBank/DDBJ whole genome shotgun (WGS) entry which is preliminary data.</text>
</comment>
<sequence>MRGSMATGEFVAGGMFGFRACGSGLLMLEPTGAIRTMITTPTAGRCMKAIGTMRTMATTTMSTMTIIMVARRDVSSRKRPGSRRVFSLFYEAAKDVVLFAVQTQVRFNRLLPLRTAVMIAAPECSHVVIG</sequence>
<accession>A0A3R9NTN7</accession>
<proteinExistence type="predicted"/>
<name>A0A3R9NTN7_9BACT</name>
<dbReference type="AlphaFoldDB" id="A0A3R9NTN7"/>
<gene>
    <name evidence="1" type="ORF">EDE15_2102</name>
</gene>